<evidence type="ECO:0000259" key="1">
    <source>
        <dbReference type="Pfam" id="PF01048"/>
    </source>
</evidence>
<dbReference type="InterPro" id="IPR035994">
    <property type="entry name" value="Nucleoside_phosphorylase_sf"/>
</dbReference>
<proteinExistence type="predicted"/>
<organism evidence="2 3">
    <name type="scientific">Colletotrichum navitas</name>
    <dbReference type="NCBI Taxonomy" id="681940"/>
    <lineage>
        <taxon>Eukaryota</taxon>
        <taxon>Fungi</taxon>
        <taxon>Dikarya</taxon>
        <taxon>Ascomycota</taxon>
        <taxon>Pezizomycotina</taxon>
        <taxon>Sordariomycetes</taxon>
        <taxon>Hypocreomycetidae</taxon>
        <taxon>Glomerellales</taxon>
        <taxon>Glomerellaceae</taxon>
        <taxon>Colletotrichum</taxon>
        <taxon>Colletotrichum graminicola species complex</taxon>
    </lineage>
</organism>
<evidence type="ECO:0000313" key="3">
    <source>
        <dbReference type="Proteomes" id="UP001230504"/>
    </source>
</evidence>
<dbReference type="InterPro" id="IPR053137">
    <property type="entry name" value="NLR-like"/>
</dbReference>
<comment type="caution">
    <text evidence="2">The sequence shown here is derived from an EMBL/GenBank/DDBJ whole genome shotgun (WGS) entry which is preliminary data.</text>
</comment>
<dbReference type="EMBL" id="JAHLJV010000049">
    <property type="protein sequence ID" value="KAK1584953.1"/>
    <property type="molecule type" value="Genomic_DNA"/>
</dbReference>
<dbReference type="AlphaFoldDB" id="A0AAD8PVH2"/>
<protein>
    <submittedName>
        <fullName evidence="2">Phosphorylase superfamily protein</fullName>
    </submittedName>
</protein>
<reference evidence="2" key="1">
    <citation type="submission" date="2021-06" db="EMBL/GenBank/DDBJ databases">
        <title>Comparative genomics, transcriptomics and evolutionary studies reveal genomic signatures of adaptation to plant cell wall in hemibiotrophic fungi.</title>
        <authorList>
            <consortium name="DOE Joint Genome Institute"/>
            <person name="Baroncelli R."/>
            <person name="Diaz J.F."/>
            <person name="Benocci T."/>
            <person name="Peng M."/>
            <person name="Battaglia E."/>
            <person name="Haridas S."/>
            <person name="Andreopoulos W."/>
            <person name="Labutti K."/>
            <person name="Pangilinan J."/>
            <person name="Floch G.L."/>
            <person name="Makela M.R."/>
            <person name="Henrissat B."/>
            <person name="Grigoriev I.V."/>
            <person name="Crouch J.A."/>
            <person name="De Vries R.P."/>
            <person name="Sukno S.A."/>
            <person name="Thon M.R."/>
        </authorList>
    </citation>
    <scope>NUCLEOTIDE SEQUENCE</scope>
    <source>
        <strain evidence="2">CBS 125086</strain>
    </source>
</reference>
<dbReference type="PANTHER" id="PTHR46082:SF11">
    <property type="entry name" value="AAA+ ATPASE DOMAIN-CONTAINING PROTEIN-RELATED"/>
    <property type="match status" value="1"/>
</dbReference>
<dbReference type="GeneID" id="85444430"/>
<dbReference type="PANTHER" id="PTHR46082">
    <property type="entry name" value="ATP/GTP-BINDING PROTEIN-RELATED"/>
    <property type="match status" value="1"/>
</dbReference>
<dbReference type="Gene3D" id="3.40.50.1580">
    <property type="entry name" value="Nucleoside phosphorylase domain"/>
    <property type="match status" value="1"/>
</dbReference>
<dbReference type="InterPro" id="IPR000845">
    <property type="entry name" value="Nucleoside_phosphorylase_d"/>
</dbReference>
<name>A0AAD8PVH2_9PEZI</name>
<dbReference type="Proteomes" id="UP001230504">
    <property type="component" value="Unassembled WGS sequence"/>
</dbReference>
<dbReference type="Pfam" id="PF01048">
    <property type="entry name" value="PNP_UDP_1"/>
    <property type="match status" value="1"/>
</dbReference>
<dbReference type="GO" id="GO:0003824">
    <property type="term" value="F:catalytic activity"/>
    <property type="evidence" value="ECO:0007669"/>
    <property type="project" value="InterPro"/>
</dbReference>
<dbReference type="GO" id="GO:0009116">
    <property type="term" value="P:nucleoside metabolic process"/>
    <property type="evidence" value="ECO:0007669"/>
    <property type="project" value="InterPro"/>
</dbReference>
<sequence length="385" mass="41380">MLTRVSVDEFTIGWVCALPIELAAAAEMMDEEFADLPSCATDSNIYTLGRIGSHNVVAACLPAGQMGTNQAAIVASQMKSRFPSLRFNILVGIGGGVPDLEDGNDVDIRLGDVVISQPAGQHGGVVQYDFGKTGADGVLARVGSLNAPPEILLKALAKLRSNDIRGRTRITEHLAKYTGNPIFRSPGPGQDTLYMAASTHVPGPTCLKCCQDEVIPRETRENTDPVLFFGTIASGNQVMKDGKTRKRYNQELGGVLCFEMVAAGLMNNFPCIVVRGICNYADAHKNKKWQPYAAATAAACAKELLSIVPSLESVAGDWQTSSPCGRLALEPVQQPMIEHPGAIFNDQITGKNPSECRGRKLYNTEVKPKVTEILSKLMPKGCVKF</sequence>
<dbReference type="SUPFAM" id="SSF53167">
    <property type="entry name" value="Purine and uridine phosphorylases"/>
    <property type="match status" value="1"/>
</dbReference>
<feature type="domain" description="Nucleoside phosphorylase" evidence="1">
    <location>
        <begin position="11"/>
        <end position="305"/>
    </location>
</feature>
<dbReference type="RefSeq" id="XP_060412009.1">
    <property type="nucleotide sequence ID" value="XM_060560190.1"/>
</dbReference>
<gene>
    <name evidence="2" type="ORF">LY79DRAFT_581404</name>
</gene>
<evidence type="ECO:0000313" key="2">
    <source>
        <dbReference type="EMBL" id="KAK1584953.1"/>
    </source>
</evidence>
<accession>A0AAD8PVH2</accession>
<keyword evidence="3" id="KW-1185">Reference proteome</keyword>